<proteinExistence type="predicted"/>
<sequence>MHIRDTLLDNEYASLWFYPDDHIIHHQFHQPIADEVFRSVLMTGLEIMRDKGVHKWLSDDRNNSILSAEDSAWSQDYWLPLALEVGWKFWAVLPPSKARGRVNMERLVEFVGIGTSVEIQLFSDPDAAWQWLKGQAAT</sequence>
<gene>
    <name evidence="1" type="ORF">KME65_11115</name>
</gene>
<dbReference type="AlphaFoldDB" id="A0A944MDM5"/>
<reference evidence="1 2" key="1">
    <citation type="submission" date="2021-05" db="EMBL/GenBank/DDBJ databases">
        <title>Genetic and Functional Diversity in Clade A Lucinid endosymbionts from the Bahamas.</title>
        <authorList>
            <person name="Giani N.M."/>
            <person name="Engel A.S."/>
            <person name="Campbell B.J."/>
        </authorList>
    </citation>
    <scope>NUCLEOTIDE SEQUENCE [LARGE SCALE GENOMIC DNA]</scope>
    <source>
        <strain evidence="1">LUC16012Gg_MoonRockCtena</strain>
    </source>
</reference>
<dbReference type="Proteomes" id="UP000770889">
    <property type="component" value="Unassembled WGS sequence"/>
</dbReference>
<dbReference type="EMBL" id="JAHHGM010000009">
    <property type="protein sequence ID" value="MBT2989502.1"/>
    <property type="molecule type" value="Genomic_DNA"/>
</dbReference>
<accession>A0A944MDM5</accession>
<comment type="caution">
    <text evidence="1">The sequence shown here is derived from an EMBL/GenBank/DDBJ whole genome shotgun (WGS) entry which is preliminary data.</text>
</comment>
<protein>
    <recommendedName>
        <fullName evidence="3">STAS/SEC14 domain-containing protein</fullName>
    </recommendedName>
</protein>
<name>A0A944MDM5_9GAMM</name>
<evidence type="ECO:0000313" key="2">
    <source>
        <dbReference type="Proteomes" id="UP000770889"/>
    </source>
</evidence>
<organism evidence="1 2">
    <name type="scientific">Candidatus Thiodiazotropha taylori</name>
    <dbReference type="NCBI Taxonomy" id="2792791"/>
    <lineage>
        <taxon>Bacteria</taxon>
        <taxon>Pseudomonadati</taxon>
        <taxon>Pseudomonadota</taxon>
        <taxon>Gammaproteobacteria</taxon>
        <taxon>Chromatiales</taxon>
        <taxon>Sedimenticolaceae</taxon>
        <taxon>Candidatus Thiodiazotropha</taxon>
    </lineage>
</organism>
<evidence type="ECO:0008006" key="3">
    <source>
        <dbReference type="Google" id="ProtNLM"/>
    </source>
</evidence>
<evidence type="ECO:0000313" key="1">
    <source>
        <dbReference type="EMBL" id="MBT2989502.1"/>
    </source>
</evidence>